<name>A0ABT7Z3A1_9ACTN</name>
<evidence type="ECO:0000313" key="2">
    <source>
        <dbReference type="EMBL" id="MDN3293970.1"/>
    </source>
</evidence>
<evidence type="ECO:0000256" key="1">
    <source>
        <dbReference type="SAM" id="MobiDB-lite"/>
    </source>
</evidence>
<comment type="caution">
    <text evidence="2">The sequence shown here is derived from an EMBL/GenBank/DDBJ whole genome shotgun (WGS) entry which is preliminary data.</text>
</comment>
<evidence type="ECO:0000313" key="3">
    <source>
        <dbReference type="Proteomes" id="UP001174050"/>
    </source>
</evidence>
<feature type="region of interest" description="Disordered" evidence="1">
    <location>
        <begin position="287"/>
        <end position="338"/>
    </location>
</feature>
<dbReference type="EMBL" id="JAUEPL010000007">
    <property type="protein sequence ID" value="MDN3293970.1"/>
    <property type="molecule type" value="Genomic_DNA"/>
</dbReference>
<dbReference type="RefSeq" id="WP_290110946.1">
    <property type="nucleotide sequence ID" value="NZ_JAUEPL010000007.1"/>
</dbReference>
<organism evidence="2 3">
    <name type="scientific">Streptomyces ficellus</name>
    <dbReference type="NCBI Taxonomy" id="1977088"/>
    <lineage>
        <taxon>Bacteria</taxon>
        <taxon>Bacillati</taxon>
        <taxon>Actinomycetota</taxon>
        <taxon>Actinomycetes</taxon>
        <taxon>Kitasatosporales</taxon>
        <taxon>Streptomycetaceae</taxon>
        <taxon>Streptomyces</taxon>
    </lineage>
</organism>
<feature type="compositionally biased region" description="Pro residues" evidence="1">
    <location>
        <begin position="241"/>
        <end position="250"/>
    </location>
</feature>
<accession>A0ABT7Z3A1</accession>
<feature type="region of interest" description="Disordered" evidence="1">
    <location>
        <begin position="170"/>
        <end position="274"/>
    </location>
</feature>
<keyword evidence="3" id="KW-1185">Reference proteome</keyword>
<dbReference type="Proteomes" id="UP001174050">
    <property type="component" value="Unassembled WGS sequence"/>
</dbReference>
<sequence>MAQRQLPESTGAFARWLTDLTRLLDQGGGWYGVFWQRDAEGLRACLAGAEVPPWDVVEALLHDLAAVRGAAAAEAETVRGRQLHAAATAAHDRRPGGREALRERLELMVREQASAAGRGEELVAMLGRVPEGSPAAERLIHDLAWVRDDHARATARIEELGARLAALDHAAREAPAPRQSPARDAVPGTPAPHETPARDAPPETPARDAVPGTPAPHETPARDAPPETPAPHETPARDAPPETPAPPAAPDPGGVRKRSRTDSAGGRRRPRGARYAWVEDDDALLDDAPAPVPDLPVAAVPRGARFGGGGQQPPPQQHPKPQLQEQARPQPYEDEDDTARETVAALLRLRAEGRSGEAHALLCEAAARPAARLPLLAAELHRAGLAPDWATLLWEAASLPPERLPGLAEALTEAGREQDARQLLRQGVARPTGETAAAVLALDEGGREAHARALIYAFVQSRTAEDAAHLAAYAPHRLVPHLLDAVRAAGMPPSHERDLMHALRVAGLAGA</sequence>
<gene>
    <name evidence="2" type="ORF">QWM81_07900</name>
</gene>
<protein>
    <recommendedName>
        <fullName evidence="4">UL36 very large tegument protein</fullName>
    </recommendedName>
</protein>
<reference evidence="2" key="1">
    <citation type="submission" date="2023-06" db="EMBL/GenBank/DDBJ databases">
        <title>WGS-Sequencing of Streptomyces ficellus isolate 21 collected from sand in Gara Djebilet Iron Mine in Algeria.</title>
        <authorList>
            <person name="Zegers G.P."/>
            <person name="Gomez A."/>
            <person name="Gueddou A."/>
            <person name="Zahara A.F."/>
            <person name="Worth M."/>
            <person name="Sevigny J.L."/>
            <person name="Tisa L."/>
        </authorList>
    </citation>
    <scope>NUCLEOTIDE SEQUENCE</scope>
    <source>
        <strain evidence="2">AS11</strain>
    </source>
</reference>
<evidence type="ECO:0008006" key="4">
    <source>
        <dbReference type="Google" id="ProtNLM"/>
    </source>
</evidence>
<proteinExistence type="predicted"/>